<protein>
    <recommendedName>
        <fullName evidence="9">Amino acid permease/ SLC12A domain-containing protein</fullName>
    </recommendedName>
</protein>
<dbReference type="AlphaFoldDB" id="A0A0D2BUC9"/>
<keyword evidence="3 6" id="KW-0812">Transmembrane</keyword>
<name>A0A0D2BUC9_9EURO</name>
<dbReference type="Proteomes" id="UP000054342">
    <property type="component" value="Unassembled WGS sequence"/>
</dbReference>
<dbReference type="EMBL" id="KN847319">
    <property type="protein sequence ID" value="KIW56081.1"/>
    <property type="molecule type" value="Genomic_DNA"/>
</dbReference>
<feature type="transmembrane region" description="Helical" evidence="6">
    <location>
        <begin position="340"/>
        <end position="363"/>
    </location>
</feature>
<dbReference type="OrthoDB" id="3257095at2759"/>
<evidence type="ECO:0000256" key="1">
    <source>
        <dbReference type="ARBA" id="ARBA00004141"/>
    </source>
</evidence>
<feature type="transmembrane region" description="Helical" evidence="6">
    <location>
        <begin position="315"/>
        <end position="334"/>
    </location>
</feature>
<dbReference type="RefSeq" id="XP_013316665.1">
    <property type="nucleotide sequence ID" value="XM_013461211.1"/>
</dbReference>
<feature type="transmembrane region" description="Helical" evidence="6">
    <location>
        <begin position="384"/>
        <end position="406"/>
    </location>
</feature>
<evidence type="ECO:0000256" key="4">
    <source>
        <dbReference type="ARBA" id="ARBA00022989"/>
    </source>
</evidence>
<feature type="transmembrane region" description="Helical" evidence="6">
    <location>
        <begin position="82"/>
        <end position="100"/>
    </location>
</feature>
<dbReference type="HOGENOM" id="CLU_004495_6_2_1"/>
<organism evidence="7 8">
    <name type="scientific">Exophiala xenobiotica</name>
    <dbReference type="NCBI Taxonomy" id="348802"/>
    <lineage>
        <taxon>Eukaryota</taxon>
        <taxon>Fungi</taxon>
        <taxon>Dikarya</taxon>
        <taxon>Ascomycota</taxon>
        <taxon>Pezizomycotina</taxon>
        <taxon>Eurotiomycetes</taxon>
        <taxon>Chaetothyriomycetidae</taxon>
        <taxon>Chaetothyriales</taxon>
        <taxon>Herpotrichiellaceae</taxon>
        <taxon>Exophiala</taxon>
    </lineage>
</organism>
<dbReference type="Pfam" id="PF13520">
    <property type="entry name" value="AA_permease_2"/>
    <property type="match status" value="1"/>
</dbReference>
<feature type="transmembrane region" description="Helical" evidence="6">
    <location>
        <begin position="412"/>
        <end position="434"/>
    </location>
</feature>
<dbReference type="GO" id="GO:0016020">
    <property type="term" value="C:membrane"/>
    <property type="evidence" value="ECO:0007669"/>
    <property type="project" value="UniProtKB-SubCell"/>
</dbReference>
<proteinExistence type="predicted"/>
<keyword evidence="8" id="KW-1185">Reference proteome</keyword>
<dbReference type="PANTHER" id="PTHR45649">
    <property type="entry name" value="AMINO-ACID PERMEASE BAT1"/>
    <property type="match status" value="1"/>
</dbReference>
<feature type="transmembrane region" description="Helical" evidence="6">
    <location>
        <begin position="139"/>
        <end position="162"/>
    </location>
</feature>
<keyword evidence="4 6" id="KW-1133">Transmembrane helix</keyword>
<gene>
    <name evidence="7" type="ORF">PV05_04769</name>
</gene>
<evidence type="ECO:0000256" key="2">
    <source>
        <dbReference type="ARBA" id="ARBA00022448"/>
    </source>
</evidence>
<dbReference type="InterPro" id="IPR002293">
    <property type="entry name" value="AA/rel_permease1"/>
</dbReference>
<dbReference type="GeneID" id="25326677"/>
<dbReference type="Gene3D" id="1.20.1740.10">
    <property type="entry name" value="Amino acid/polyamine transporter I"/>
    <property type="match status" value="1"/>
</dbReference>
<keyword evidence="5 6" id="KW-0472">Membrane</keyword>
<dbReference type="PANTHER" id="PTHR45649:SF5">
    <property type="entry name" value="GABA TRANSPORTER (EUROFUNG)-RELATED"/>
    <property type="match status" value="1"/>
</dbReference>
<feature type="transmembrane region" description="Helical" evidence="6">
    <location>
        <begin position="174"/>
        <end position="192"/>
    </location>
</feature>
<evidence type="ECO:0000256" key="5">
    <source>
        <dbReference type="ARBA" id="ARBA00023136"/>
    </source>
</evidence>
<sequence length="463" mass="49248">MGTRDHAISKAAEASSNPATLFANSEAGHPSSEAGVARPTPGLAKNLTWVSMLAACVSLMATWEAFCSTMAAGLISGGPVSLVHGFILAFFGTIATALSLSEAASMIPSAGGQYHFVAELSPRSISRPLSWGTGWLTMFGWQSVAASAPFLAGTMIQGLLVLNDPTYVYERWHGTLLYWAILALALVVNIWGMHILPQVENATMILHVGLFIVLLVAICVVSPTKNSASFVFSDFENETGWQSNGVAWCIGMLSSAYVMVGYDGATHLSEEMTDPAIGVPRAMIGSLVINGTMGFAFLLAVLFCMGDIASAYETATGFPIIQMFYTITGSLSAATAMSTAVVLMATLATIPLVVSAARTLWALARDNAFPFARFLSRVDEKRGIPTLAIITTTLFLALLGLLNIAATTAFNAILSLFVVGLYLSYLLPVLAILWRRISRPQTLVYGPFKLGRFGTFLNIVSAL</sequence>
<keyword evidence="2" id="KW-0813">Transport</keyword>
<feature type="transmembrane region" description="Helical" evidence="6">
    <location>
        <begin position="204"/>
        <end position="224"/>
    </location>
</feature>
<evidence type="ECO:0000256" key="3">
    <source>
        <dbReference type="ARBA" id="ARBA00022692"/>
    </source>
</evidence>
<comment type="subcellular location">
    <subcellularLocation>
        <location evidence="1">Membrane</location>
        <topology evidence="1">Multi-pass membrane protein</topology>
    </subcellularLocation>
</comment>
<evidence type="ECO:0000313" key="8">
    <source>
        <dbReference type="Proteomes" id="UP000054342"/>
    </source>
</evidence>
<evidence type="ECO:0008006" key="9">
    <source>
        <dbReference type="Google" id="ProtNLM"/>
    </source>
</evidence>
<dbReference type="PIRSF" id="PIRSF006060">
    <property type="entry name" value="AA_transporter"/>
    <property type="match status" value="1"/>
</dbReference>
<dbReference type="STRING" id="348802.A0A0D2BUC9"/>
<evidence type="ECO:0000313" key="7">
    <source>
        <dbReference type="EMBL" id="KIW56081.1"/>
    </source>
</evidence>
<feature type="transmembrane region" description="Helical" evidence="6">
    <location>
        <begin position="245"/>
        <end position="262"/>
    </location>
</feature>
<accession>A0A0D2BUC9</accession>
<dbReference type="GO" id="GO:0022857">
    <property type="term" value="F:transmembrane transporter activity"/>
    <property type="evidence" value="ECO:0007669"/>
    <property type="project" value="InterPro"/>
</dbReference>
<feature type="transmembrane region" description="Helical" evidence="6">
    <location>
        <begin position="282"/>
        <end position="303"/>
    </location>
</feature>
<evidence type="ECO:0000256" key="6">
    <source>
        <dbReference type="SAM" id="Phobius"/>
    </source>
</evidence>
<reference evidence="7 8" key="1">
    <citation type="submission" date="2015-01" db="EMBL/GenBank/DDBJ databases">
        <title>The Genome Sequence of Exophiala xenobiotica CBS118157.</title>
        <authorList>
            <consortium name="The Broad Institute Genomics Platform"/>
            <person name="Cuomo C."/>
            <person name="de Hoog S."/>
            <person name="Gorbushina A."/>
            <person name="Stielow B."/>
            <person name="Teixiera M."/>
            <person name="Abouelleil A."/>
            <person name="Chapman S.B."/>
            <person name="Priest M."/>
            <person name="Young S.K."/>
            <person name="Wortman J."/>
            <person name="Nusbaum C."/>
            <person name="Birren B."/>
        </authorList>
    </citation>
    <scope>NUCLEOTIDE SEQUENCE [LARGE SCALE GENOMIC DNA]</scope>
    <source>
        <strain evidence="7 8">CBS 118157</strain>
    </source>
</reference>